<accession>A0ACA9RKS4</accession>
<sequence length="140" mass="15859">YAPESVEEDKKDRDIDFEELQMTAQPETNQFGTNEENNNELLLEAIDKDSDVGETIEGGTETFDNKDLHHSSDTLGSTKSDTDDSTDDSSFAFEPSVSNDRISPVEEIHMVQNHLIIDGDREEEISDNEMENREYVDPNI</sequence>
<protein>
    <submittedName>
        <fullName evidence="1">4256_t:CDS:1</fullName>
    </submittedName>
</protein>
<evidence type="ECO:0000313" key="1">
    <source>
        <dbReference type="EMBL" id="CAG8798020.1"/>
    </source>
</evidence>
<reference evidence="1" key="1">
    <citation type="submission" date="2021-06" db="EMBL/GenBank/DDBJ databases">
        <authorList>
            <person name="Kallberg Y."/>
            <person name="Tangrot J."/>
            <person name="Rosling A."/>
        </authorList>
    </citation>
    <scope>NUCLEOTIDE SEQUENCE</scope>
    <source>
        <strain evidence="1">28 12/20/2015</strain>
    </source>
</reference>
<proteinExistence type="predicted"/>
<feature type="non-terminal residue" evidence="1">
    <location>
        <position position="1"/>
    </location>
</feature>
<organism evidence="1 2">
    <name type="scientific">Cetraspora pellucida</name>
    <dbReference type="NCBI Taxonomy" id="1433469"/>
    <lineage>
        <taxon>Eukaryota</taxon>
        <taxon>Fungi</taxon>
        <taxon>Fungi incertae sedis</taxon>
        <taxon>Mucoromycota</taxon>
        <taxon>Glomeromycotina</taxon>
        <taxon>Glomeromycetes</taxon>
        <taxon>Diversisporales</taxon>
        <taxon>Gigasporaceae</taxon>
        <taxon>Cetraspora</taxon>
    </lineage>
</organism>
<feature type="non-terminal residue" evidence="1">
    <location>
        <position position="140"/>
    </location>
</feature>
<comment type="caution">
    <text evidence="1">The sequence shown here is derived from an EMBL/GenBank/DDBJ whole genome shotgun (WGS) entry which is preliminary data.</text>
</comment>
<gene>
    <name evidence="1" type="ORF">SPELUC_LOCUS17802</name>
</gene>
<keyword evidence="2" id="KW-1185">Reference proteome</keyword>
<evidence type="ECO:0000313" key="2">
    <source>
        <dbReference type="Proteomes" id="UP000789366"/>
    </source>
</evidence>
<dbReference type="EMBL" id="CAJVPW010076515">
    <property type="protein sequence ID" value="CAG8798020.1"/>
    <property type="molecule type" value="Genomic_DNA"/>
</dbReference>
<dbReference type="Proteomes" id="UP000789366">
    <property type="component" value="Unassembled WGS sequence"/>
</dbReference>
<name>A0ACA9RKS4_9GLOM</name>